<dbReference type="KEGG" id="dmp:FAK_32280"/>
<feature type="transmembrane region" description="Helical" evidence="1">
    <location>
        <begin position="127"/>
        <end position="149"/>
    </location>
</feature>
<dbReference type="EMBL" id="AP028679">
    <property type="protein sequence ID" value="BEQ16162.1"/>
    <property type="molecule type" value="Genomic_DNA"/>
</dbReference>
<accession>A0AAU9EI56</accession>
<protein>
    <submittedName>
        <fullName evidence="3">Membrane protein</fullName>
    </submittedName>
</protein>
<dbReference type="Pfam" id="PF09335">
    <property type="entry name" value="VTT_dom"/>
    <property type="match status" value="1"/>
</dbReference>
<evidence type="ECO:0000313" key="4">
    <source>
        <dbReference type="Proteomes" id="UP001366166"/>
    </source>
</evidence>
<feature type="transmembrane region" description="Helical" evidence="1">
    <location>
        <begin position="45"/>
        <end position="65"/>
    </location>
</feature>
<keyword evidence="1" id="KW-0472">Membrane</keyword>
<reference evidence="4" key="1">
    <citation type="journal article" date="2023" name="Arch. Microbiol.">
        <title>Desulfoferula mesophilus gen. nov. sp. nov., a mesophilic sulfate-reducing bacterium isolated from a brackish lake sediment.</title>
        <authorList>
            <person name="Watanabe T."/>
            <person name="Yabe T."/>
            <person name="Tsuji J.M."/>
            <person name="Fukui M."/>
        </authorList>
    </citation>
    <scope>NUCLEOTIDE SEQUENCE [LARGE SCALE GENOMIC DNA]</scope>
    <source>
        <strain evidence="4">12FAK</strain>
    </source>
</reference>
<feature type="transmembrane region" description="Helical" evidence="1">
    <location>
        <begin position="161"/>
        <end position="180"/>
    </location>
</feature>
<proteinExistence type="predicted"/>
<dbReference type="InterPro" id="IPR051311">
    <property type="entry name" value="DedA_domain"/>
</dbReference>
<organism evidence="3 4">
    <name type="scientific">Desulfoferula mesophila</name>
    <dbReference type="NCBI Taxonomy" id="3058419"/>
    <lineage>
        <taxon>Bacteria</taxon>
        <taxon>Pseudomonadati</taxon>
        <taxon>Thermodesulfobacteriota</taxon>
        <taxon>Desulfarculia</taxon>
        <taxon>Desulfarculales</taxon>
        <taxon>Desulfarculaceae</taxon>
        <taxon>Desulfoferula</taxon>
    </lineage>
</organism>
<dbReference type="PANTHER" id="PTHR42709:SF2">
    <property type="entry name" value="INNER MEMBRANE PROTEIN YOHD"/>
    <property type="match status" value="1"/>
</dbReference>
<feature type="transmembrane region" description="Helical" evidence="1">
    <location>
        <begin position="15"/>
        <end position="33"/>
    </location>
</feature>
<keyword evidence="4" id="KW-1185">Reference proteome</keyword>
<dbReference type="PANTHER" id="PTHR42709">
    <property type="entry name" value="ALKALINE PHOSPHATASE LIKE PROTEIN"/>
    <property type="match status" value="1"/>
</dbReference>
<keyword evidence="1" id="KW-1133">Transmembrane helix</keyword>
<evidence type="ECO:0000256" key="1">
    <source>
        <dbReference type="SAM" id="Phobius"/>
    </source>
</evidence>
<feature type="domain" description="VTT" evidence="2">
    <location>
        <begin position="26"/>
        <end position="146"/>
    </location>
</feature>
<name>A0AAU9EI56_9BACT</name>
<dbReference type="AlphaFoldDB" id="A0AAU9EI56"/>
<dbReference type="InterPro" id="IPR032816">
    <property type="entry name" value="VTT_dom"/>
</dbReference>
<keyword evidence="1" id="KW-0812">Transmembrane</keyword>
<dbReference type="Proteomes" id="UP001366166">
    <property type="component" value="Chromosome"/>
</dbReference>
<evidence type="ECO:0000313" key="3">
    <source>
        <dbReference type="EMBL" id="BEQ16162.1"/>
    </source>
</evidence>
<evidence type="ECO:0000259" key="2">
    <source>
        <dbReference type="Pfam" id="PF09335"/>
    </source>
</evidence>
<sequence>MDLAAIQQAITEHGYWALFVGTFFEGETFFMLAGIAARKGLLNPYYVALVAMLGGFVGDQIFFALGRWRGAEVFTWSSSIARKAVEARRLIRRHAVLLILLSRFLIGLRMVIPLACGMAGIPAWRFVLLNFISALAWCLVFGGLGYLFGGIIFDHLDLLKGLQMVAVLVLAVLAISYVLMKIIKRRLMKGEDSD</sequence>
<dbReference type="RefSeq" id="WP_338601619.1">
    <property type="nucleotide sequence ID" value="NZ_AP028679.1"/>
</dbReference>
<gene>
    <name evidence="3" type="ORF">FAK_32280</name>
</gene>
<dbReference type="GO" id="GO:0005886">
    <property type="term" value="C:plasma membrane"/>
    <property type="evidence" value="ECO:0007669"/>
    <property type="project" value="TreeGrafter"/>
</dbReference>